<protein>
    <submittedName>
        <fullName evidence="2">D-alanyl-D-alanine carboxypeptidase</fullName>
        <ecNumber evidence="2">3.4.16.4</ecNumber>
    </submittedName>
</protein>
<dbReference type="RefSeq" id="WP_348739961.1">
    <property type="nucleotide sequence ID" value="NZ_CAXJRC010000044.1"/>
</dbReference>
<dbReference type="Gene3D" id="3.40.710.10">
    <property type="entry name" value="DD-peptidase/beta-lactamase superfamily"/>
    <property type="match status" value="1"/>
</dbReference>
<dbReference type="InterPro" id="IPR050491">
    <property type="entry name" value="AmpC-like"/>
</dbReference>
<dbReference type="InterPro" id="IPR012338">
    <property type="entry name" value="Beta-lactam/transpept-like"/>
</dbReference>
<keyword evidence="3" id="KW-1185">Reference proteome</keyword>
<evidence type="ECO:0000313" key="3">
    <source>
        <dbReference type="Proteomes" id="UP001497602"/>
    </source>
</evidence>
<dbReference type="GO" id="GO:0009002">
    <property type="term" value="F:serine-type D-Ala-D-Ala carboxypeptidase activity"/>
    <property type="evidence" value="ECO:0007669"/>
    <property type="project" value="UniProtKB-EC"/>
</dbReference>
<dbReference type="Proteomes" id="UP001497602">
    <property type="component" value="Unassembled WGS sequence"/>
</dbReference>
<reference evidence="2 3" key="1">
    <citation type="submission" date="2024-05" db="EMBL/GenBank/DDBJ databases">
        <authorList>
            <person name="Duchaud E."/>
        </authorList>
    </citation>
    <scope>NUCLEOTIDE SEQUENCE [LARGE SCALE GENOMIC DNA]</scope>
    <source>
        <strain evidence="2">Ena-SAMPLE-TAB-13-05-2024-13:56:06:370-140305</strain>
    </source>
</reference>
<feature type="domain" description="Beta-lactamase-related" evidence="1">
    <location>
        <begin position="36"/>
        <end position="330"/>
    </location>
</feature>
<accession>A0ABP1FDD4</accession>
<dbReference type="SUPFAM" id="SSF56601">
    <property type="entry name" value="beta-lactamase/transpeptidase-like"/>
    <property type="match status" value="1"/>
</dbReference>
<organism evidence="2 3">
    <name type="scientific">Tenacibaculum vairaonense</name>
    <dbReference type="NCBI Taxonomy" id="3137860"/>
    <lineage>
        <taxon>Bacteria</taxon>
        <taxon>Pseudomonadati</taxon>
        <taxon>Bacteroidota</taxon>
        <taxon>Flavobacteriia</taxon>
        <taxon>Flavobacteriales</taxon>
        <taxon>Flavobacteriaceae</taxon>
        <taxon>Tenacibaculum</taxon>
    </lineage>
</organism>
<comment type="caution">
    <text evidence="2">The sequence shown here is derived from an EMBL/GenBank/DDBJ whole genome shotgun (WGS) entry which is preliminary data.</text>
</comment>
<keyword evidence="2" id="KW-0121">Carboxypeptidase</keyword>
<dbReference type="EC" id="3.4.16.4" evidence="2"/>
<dbReference type="EMBL" id="CAXJRC010000044">
    <property type="protein sequence ID" value="CAL2108370.1"/>
    <property type="molecule type" value="Genomic_DNA"/>
</dbReference>
<dbReference type="Pfam" id="PF00144">
    <property type="entry name" value="Beta-lactamase"/>
    <property type="match status" value="1"/>
</dbReference>
<keyword evidence="2" id="KW-0378">Hydrolase</keyword>
<dbReference type="PANTHER" id="PTHR46825:SF9">
    <property type="entry name" value="BETA-LACTAMASE-RELATED DOMAIN-CONTAINING PROTEIN"/>
    <property type="match status" value="1"/>
</dbReference>
<dbReference type="PANTHER" id="PTHR46825">
    <property type="entry name" value="D-ALANYL-D-ALANINE-CARBOXYPEPTIDASE/ENDOPEPTIDASE AMPH"/>
    <property type="match status" value="1"/>
</dbReference>
<evidence type="ECO:0000313" key="2">
    <source>
        <dbReference type="EMBL" id="CAL2108370.1"/>
    </source>
</evidence>
<proteinExistence type="predicted"/>
<name>A0ABP1FDD4_9FLAO</name>
<dbReference type="InterPro" id="IPR001466">
    <property type="entry name" value="Beta-lactam-related"/>
</dbReference>
<keyword evidence="2" id="KW-0645">Protease</keyword>
<sequence>MSKNLFLTVFLFIITTVLFGQISNQQLYKIDSLFNQWNAKNHPGGSIAISQNNKLIFSKAYGLASIEYNQPNTTQTIFNAGSIAKQFTAMAIVLLQEQNKLSVKDNIKKYIPELSNFPHNITIEQLLHHTSGLRDIHGFLALAGWRNDIITNKDLNNLLPKLRDLNFPPNTEFSYSNTGYMLLVNIIENVTNEPFENWMQQQIFKRFNMKHSYVSKSLDSIIFNKATSYKGGSTIKKALPYWGYLGSGNLYTTAEDLVVWLQNFSRSKNTFQKLLTTSLLEPLYAYGLSVETHLNKKIIQHGGAIGGFRSIIRSYPNDYLQIVILSNFTKGDILNKINQIGEIVFNKKEKETLQKTALTKTTNNVNVPNNFLLSYEDVYWNDIEKYGRVINLDNNTLQYVRTNSQKSNLTPINRNTFKMQDVVADVIVSFKEDKMFVKVNDEPAQVFQKHLSSRIKNINPKIYAGTYYSFEIETNFQISVEKQMLYLYHKKHGKIKLNKLYNDIYEAHWPFSCIEFKRNKNQLIKGLKISNGRVRNMSFKKIN</sequence>
<gene>
    <name evidence="2" type="ORF">T190115A13A_70143</name>
</gene>
<evidence type="ECO:0000259" key="1">
    <source>
        <dbReference type="Pfam" id="PF00144"/>
    </source>
</evidence>